<evidence type="ECO:0000313" key="3">
    <source>
        <dbReference type="Proteomes" id="UP000184693"/>
    </source>
</evidence>
<dbReference type="AlphaFoldDB" id="A0A1N6JB97"/>
<organism evidence="2 3">
    <name type="scientific">Paraburkholderia phenazinium</name>
    <dbReference type="NCBI Taxonomy" id="60549"/>
    <lineage>
        <taxon>Bacteria</taxon>
        <taxon>Pseudomonadati</taxon>
        <taxon>Pseudomonadota</taxon>
        <taxon>Betaproteobacteria</taxon>
        <taxon>Burkholderiales</taxon>
        <taxon>Burkholderiaceae</taxon>
        <taxon>Paraburkholderia</taxon>
    </lineage>
</organism>
<keyword evidence="1" id="KW-0732">Signal</keyword>
<dbReference type="InterPro" id="IPR025421">
    <property type="entry name" value="DUF4148"/>
</dbReference>
<dbReference type="Pfam" id="PF13663">
    <property type="entry name" value="DUF4148"/>
    <property type="match status" value="1"/>
</dbReference>
<protein>
    <recommendedName>
        <fullName evidence="4">DUF4148 domain-containing protein</fullName>
    </recommendedName>
</protein>
<proteinExistence type="predicted"/>
<feature type="signal peptide" evidence="1">
    <location>
        <begin position="1"/>
        <end position="23"/>
    </location>
</feature>
<dbReference type="OrthoDB" id="9104200at2"/>
<name>A0A1N6JB97_9BURK</name>
<evidence type="ECO:0000256" key="1">
    <source>
        <dbReference type="SAM" id="SignalP"/>
    </source>
</evidence>
<dbReference type="EMBL" id="FSRM01000002">
    <property type="protein sequence ID" value="SIO41419.1"/>
    <property type="molecule type" value="Genomic_DNA"/>
</dbReference>
<reference evidence="2 3" key="1">
    <citation type="submission" date="2016-11" db="EMBL/GenBank/DDBJ databases">
        <authorList>
            <person name="Jaros S."/>
            <person name="Januszkiewicz K."/>
            <person name="Wedrychowicz H."/>
        </authorList>
    </citation>
    <scope>NUCLEOTIDE SEQUENCE [LARGE SCALE GENOMIC DNA]</scope>
    <source>
        <strain evidence="2 3">GAS86</strain>
    </source>
</reference>
<dbReference type="Proteomes" id="UP000184693">
    <property type="component" value="Unassembled WGS sequence"/>
</dbReference>
<accession>A0A1N6JB97</accession>
<evidence type="ECO:0000313" key="2">
    <source>
        <dbReference type="EMBL" id="SIO41419.1"/>
    </source>
</evidence>
<dbReference type="RefSeq" id="WP_074266262.1">
    <property type="nucleotide sequence ID" value="NZ_FSRM01000002.1"/>
</dbReference>
<evidence type="ECO:0008006" key="4">
    <source>
        <dbReference type="Google" id="ProtNLM"/>
    </source>
</evidence>
<sequence length="114" mass="11748">MYKMLAGFALAAATLGAPVLSFAQSNAPVTRAEVRADLVRVEQAGYTPGQNDINYPADIQAAEAKIASQNDQQLTNQAVGGVTQNGSSASGSASRTAMRSCVGPVSFCNVYFGS</sequence>
<gene>
    <name evidence="2" type="ORF">SAMN05444168_4127</name>
</gene>
<feature type="chain" id="PRO_5012658638" description="DUF4148 domain-containing protein" evidence="1">
    <location>
        <begin position="24"/>
        <end position="114"/>
    </location>
</feature>